<keyword evidence="5 6" id="KW-0949">S-adenosyl-L-methionine</keyword>
<dbReference type="NCBIfam" id="TIGR00186">
    <property type="entry name" value="rRNA_methyl_3"/>
    <property type="match status" value="1"/>
</dbReference>
<dbReference type="AlphaFoldDB" id="A0A251XAU8"/>
<dbReference type="InterPro" id="IPR029064">
    <property type="entry name" value="Ribosomal_eL30-like_sf"/>
</dbReference>
<dbReference type="OrthoDB" id="9785673at2"/>
<gene>
    <name evidence="6" type="primary">rlmB</name>
    <name evidence="8" type="ORF">TPSD3_04430</name>
</gene>
<dbReference type="Gene3D" id="3.40.1280.10">
    <property type="match status" value="1"/>
</dbReference>
<dbReference type="GO" id="GO:0070039">
    <property type="term" value="F:rRNA (guanosine-2'-O-)-methyltransferase activity"/>
    <property type="evidence" value="ECO:0007669"/>
    <property type="project" value="UniProtKB-UniRule"/>
</dbReference>
<dbReference type="SMART" id="SM00967">
    <property type="entry name" value="SpoU_sub_bind"/>
    <property type="match status" value="1"/>
</dbReference>
<comment type="subcellular location">
    <subcellularLocation>
        <location evidence="6">Cytoplasm</location>
    </subcellularLocation>
</comment>
<dbReference type="InterPro" id="IPR001537">
    <property type="entry name" value="SpoU_MeTrfase"/>
</dbReference>
<evidence type="ECO:0000256" key="1">
    <source>
        <dbReference type="ARBA" id="ARBA00022490"/>
    </source>
</evidence>
<evidence type="ECO:0000313" key="8">
    <source>
        <dbReference type="EMBL" id="OUD15067.1"/>
    </source>
</evidence>
<name>A0A251XAU8_9GAMM</name>
<dbReference type="InterPro" id="IPR013123">
    <property type="entry name" value="SpoU_subst-bd"/>
</dbReference>
<dbReference type="FunFam" id="3.40.1280.10:FF:000008">
    <property type="entry name" value="Group 3 RNA methyltransferase TrmH"/>
    <property type="match status" value="1"/>
</dbReference>
<dbReference type="SUPFAM" id="SSF55315">
    <property type="entry name" value="L30e-like"/>
    <property type="match status" value="1"/>
</dbReference>
<dbReference type="Pfam" id="PF00588">
    <property type="entry name" value="SpoU_methylase"/>
    <property type="match status" value="1"/>
</dbReference>
<keyword evidence="2 6" id="KW-0698">rRNA processing</keyword>
<keyword evidence="9" id="KW-1185">Reference proteome</keyword>
<reference evidence="8 9" key="1">
    <citation type="submission" date="2016-12" db="EMBL/GenBank/DDBJ databases">
        <title>Thioflexothrix psekupsii D3 genome sequencing and assembly.</title>
        <authorList>
            <person name="Fomenkov A."/>
            <person name="Vincze T."/>
            <person name="Grabovich M."/>
            <person name="Anton B.P."/>
            <person name="Dubinina G."/>
            <person name="Orlova M."/>
            <person name="Belousova E."/>
            <person name="Roberts R.J."/>
        </authorList>
    </citation>
    <scope>NUCLEOTIDE SEQUENCE [LARGE SCALE GENOMIC DNA]</scope>
    <source>
        <strain evidence="8">D3</strain>
    </source>
</reference>
<feature type="domain" description="RNA 2-O ribose methyltransferase substrate binding" evidence="7">
    <location>
        <begin position="8"/>
        <end position="84"/>
    </location>
</feature>
<dbReference type="GO" id="GO:0005829">
    <property type="term" value="C:cytosol"/>
    <property type="evidence" value="ECO:0007669"/>
    <property type="project" value="TreeGrafter"/>
</dbReference>
<dbReference type="EMBL" id="MSLT01000007">
    <property type="protein sequence ID" value="OUD15067.1"/>
    <property type="molecule type" value="Genomic_DNA"/>
</dbReference>
<feature type="binding site" evidence="6">
    <location>
        <position position="200"/>
    </location>
    <ligand>
        <name>S-adenosyl-L-methionine</name>
        <dbReference type="ChEBI" id="CHEBI:59789"/>
    </ligand>
</feature>
<evidence type="ECO:0000256" key="4">
    <source>
        <dbReference type="ARBA" id="ARBA00022679"/>
    </source>
</evidence>
<evidence type="ECO:0000313" key="9">
    <source>
        <dbReference type="Proteomes" id="UP000194798"/>
    </source>
</evidence>
<accession>A0A251XAU8</accession>
<feature type="binding site" evidence="6">
    <location>
        <position position="229"/>
    </location>
    <ligand>
        <name>S-adenosyl-L-methionine</name>
        <dbReference type="ChEBI" id="CHEBI:59789"/>
    </ligand>
</feature>
<sequence>MTQSHSDYIFGLHPARHALTEDIDRVLEIWIQQGRTDQRIESLLELAKQQQLAVQIVPRKTLDKLSENGHHQGIVIRCRAAVVLDQADLAELLAAKTTGAPLLLVLDGIQDPHNLGACLRTADAAGVDAVIIPKNRACGLSATVRKVASGAAVPVIQVTNLAQTLQWLQTQGIWLIGTTDQAEQSVYDLSLTGAIAWVLGAEGDGLRTLTQNRCDYLAHLPMLGRVESLNVSVATGICLYETVRQRRNH</sequence>
<dbReference type="HAMAP" id="MF_01887">
    <property type="entry name" value="23SrRNA_methyltr_B"/>
    <property type="match status" value="1"/>
</dbReference>
<comment type="similarity">
    <text evidence="6">Belongs to the class IV-like SAM-binding methyltransferase superfamily. RNA methyltransferase TrmH family. RlmB subfamily.</text>
</comment>
<evidence type="ECO:0000256" key="2">
    <source>
        <dbReference type="ARBA" id="ARBA00022552"/>
    </source>
</evidence>
<organism evidence="8 9">
    <name type="scientific">Thioflexithrix psekupsensis</name>
    <dbReference type="NCBI Taxonomy" id="1570016"/>
    <lineage>
        <taxon>Bacteria</taxon>
        <taxon>Pseudomonadati</taxon>
        <taxon>Pseudomonadota</taxon>
        <taxon>Gammaproteobacteria</taxon>
        <taxon>Thiotrichales</taxon>
        <taxon>Thioflexithrix</taxon>
    </lineage>
</organism>
<evidence type="ECO:0000256" key="5">
    <source>
        <dbReference type="ARBA" id="ARBA00022691"/>
    </source>
</evidence>
<dbReference type="SUPFAM" id="SSF75217">
    <property type="entry name" value="alpha/beta knot"/>
    <property type="match status" value="1"/>
</dbReference>
<evidence type="ECO:0000259" key="7">
    <source>
        <dbReference type="SMART" id="SM00967"/>
    </source>
</evidence>
<dbReference type="InterPro" id="IPR004441">
    <property type="entry name" value="rRNA_MeTrfase_TrmH"/>
</dbReference>
<dbReference type="Gene3D" id="3.30.1330.30">
    <property type="match status" value="1"/>
</dbReference>
<comment type="function">
    <text evidence="6">Specifically methylates the ribose of guanosine 2251 in 23S rRNA.</text>
</comment>
<keyword evidence="1 6" id="KW-0963">Cytoplasm</keyword>
<keyword evidence="4 6" id="KW-0808">Transferase</keyword>
<dbReference type="EC" id="2.1.1.185" evidence="6"/>
<dbReference type="CDD" id="cd18103">
    <property type="entry name" value="SpoU-like_RlmB"/>
    <property type="match status" value="1"/>
</dbReference>
<evidence type="ECO:0000256" key="3">
    <source>
        <dbReference type="ARBA" id="ARBA00022603"/>
    </source>
</evidence>
<dbReference type="InterPro" id="IPR024915">
    <property type="entry name" value="23S_rRNA_MeTrfase_RlmB"/>
</dbReference>
<dbReference type="GO" id="GO:0003723">
    <property type="term" value="F:RNA binding"/>
    <property type="evidence" value="ECO:0007669"/>
    <property type="project" value="InterPro"/>
</dbReference>
<comment type="catalytic activity">
    <reaction evidence="6">
        <text>guanosine(2251) in 23S rRNA + S-adenosyl-L-methionine = 2'-O-methylguanosine(2251) in 23S rRNA + S-adenosyl-L-homocysteine + H(+)</text>
        <dbReference type="Rhea" id="RHEA:24140"/>
        <dbReference type="Rhea" id="RHEA-COMP:10239"/>
        <dbReference type="Rhea" id="RHEA-COMP:10241"/>
        <dbReference type="ChEBI" id="CHEBI:15378"/>
        <dbReference type="ChEBI" id="CHEBI:57856"/>
        <dbReference type="ChEBI" id="CHEBI:59789"/>
        <dbReference type="ChEBI" id="CHEBI:74269"/>
        <dbReference type="ChEBI" id="CHEBI:74445"/>
        <dbReference type="EC" id="2.1.1.185"/>
    </reaction>
</comment>
<protein>
    <recommendedName>
        <fullName evidence="6">23S rRNA (guanosine-2'-O-)-methyltransferase RlmB</fullName>
        <ecNumber evidence="6">2.1.1.185</ecNumber>
    </recommendedName>
    <alternativeName>
        <fullName evidence="6">23S rRNA (guanosine2251 2'-O)-methyltransferase</fullName>
    </alternativeName>
    <alternativeName>
        <fullName evidence="6">23S rRNA Gm2251 2'-O-methyltransferase</fullName>
    </alternativeName>
</protein>
<dbReference type="RefSeq" id="WP_086487506.1">
    <property type="nucleotide sequence ID" value="NZ_MSLT01000007.1"/>
</dbReference>
<keyword evidence="3 6" id="KW-0489">Methyltransferase</keyword>
<dbReference type="InterPro" id="IPR029028">
    <property type="entry name" value="Alpha/beta_knot_MTases"/>
</dbReference>
<dbReference type="Pfam" id="PF08032">
    <property type="entry name" value="SpoU_sub_bind"/>
    <property type="match status" value="1"/>
</dbReference>
<dbReference type="InterPro" id="IPR029026">
    <property type="entry name" value="tRNA_m1G_MTases_N"/>
</dbReference>
<comment type="caution">
    <text evidence="8">The sequence shown here is derived from an EMBL/GenBank/DDBJ whole genome shotgun (WGS) entry which is preliminary data.</text>
</comment>
<dbReference type="PANTHER" id="PTHR46429">
    <property type="entry name" value="23S RRNA (GUANOSINE-2'-O-)-METHYLTRANSFERASE RLMB"/>
    <property type="match status" value="1"/>
</dbReference>
<evidence type="ECO:0000256" key="6">
    <source>
        <dbReference type="HAMAP-Rule" id="MF_01887"/>
    </source>
</evidence>
<feature type="binding site" evidence="6">
    <location>
        <position position="220"/>
    </location>
    <ligand>
        <name>S-adenosyl-L-methionine</name>
        <dbReference type="ChEBI" id="CHEBI:59789"/>
    </ligand>
</feature>
<proteinExistence type="inferred from homology"/>
<dbReference type="Proteomes" id="UP000194798">
    <property type="component" value="Unassembled WGS sequence"/>
</dbReference>
<dbReference type="PANTHER" id="PTHR46429:SF1">
    <property type="entry name" value="23S RRNA (GUANOSINE-2'-O-)-METHYLTRANSFERASE RLMB"/>
    <property type="match status" value="1"/>
</dbReference>